<protein>
    <recommendedName>
        <fullName evidence="2">DUF4082 domain-containing protein</fullName>
    </recommendedName>
</protein>
<proteinExistence type="predicted"/>
<evidence type="ECO:0000313" key="3">
    <source>
        <dbReference type="EMBL" id="GAA3579194.1"/>
    </source>
</evidence>
<dbReference type="SUPFAM" id="SSF51126">
    <property type="entry name" value="Pectin lyase-like"/>
    <property type="match status" value="1"/>
</dbReference>
<dbReference type="Pfam" id="PF13313">
    <property type="entry name" value="DUF4082"/>
    <property type="match status" value="1"/>
</dbReference>
<sequence>MIIPTPSWRTADLSADRRPTVSRSRQAGFRALAFAALALLLGSMVALSPWTSQPAQAKTTVLGTATPAISSFDDDASLTVGVKFTPKASGAVTGVRFYKGSGNTGRHVGALYSSTGQLLRQASFDAETSGGWQSVTFDTPVAVRAGSTYTAATFLPDGHYALTSGWGWPDDGPDMVGLAGTYNYGRGLEFPASTYGRSNYFVDVTFQAGQPATAPQPAPTQPTTQPTTTPAPAPAPSNGFPDAGSTGVPTGVSLSAYTGPSTITRDGTVIDGKKITSCLVIKADDVTIKNSLLQSGQCFFNVLSDEGNTGLTLTDVEIDGQGNTGGDSAINGGGYTCLRCDIHGTVDGLKAQSGVVVRDSFIHDLAQSRDSHNDGIQTLGTTSLKILHNRIVIGGSATSAIILSTNAADQIRNVQIDGNLLGGGAYTVYGGYDSPSVAGKVSNIAITNNRFTTAIFAKSGAFGPLTSADSPVVVSGNTWYDGPNAGQTVR</sequence>
<dbReference type="InterPro" id="IPR025141">
    <property type="entry name" value="DUF4082"/>
</dbReference>
<name>A0ABP6Y9Z9_9ACTN</name>
<feature type="region of interest" description="Disordered" evidence="1">
    <location>
        <begin position="210"/>
        <end position="252"/>
    </location>
</feature>
<dbReference type="RefSeq" id="WP_204913065.1">
    <property type="nucleotide sequence ID" value="NZ_BAAAYR010000007.1"/>
</dbReference>
<evidence type="ECO:0000259" key="2">
    <source>
        <dbReference type="Pfam" id="PF13313"/>
    </source>
</evidence>
<evidence type="ECO:0000256" key="1">
    <source>
        <dbReference type="SAM" id="MobiDB-lite"/>
    </source>
</evidence>
<gene>
    <name evidence="3" type="ORF">GCM10022197_40850</name>
</gene>
<comment type="caution">
    <text evidence="3">The sequence shown here is derived from an EMBL/GenBank/DDBJ whole genome shotgun (WGS) entry which is preliminary data.</text>
</comment>
<reference evidence="4" key="1">
    <citation type="journal article" date="2019" name="Int. J. Syst. Evol. Microbiol.">
        <title>The Global Catalogue of Microorganisms (GCM) 10K type strain sequencing project: providing services to taxonomists for standard genome sequencing and annotation.</title>
        <authorList>
            <consortium name="The Broad Institute Genomics Platform"/>
            <consortium name="The Broad Institute Genome Sequencing Center for Infectious Disease"/>
            <person name="Wu L."/>
            <person name="Ma J."/>
        </authorList>
    </citation>
    <scope>NUCLEOTIDE SEQUENCE [LARGE SCALE GENOMIC DNA]</scope>
    <source>
        <strain evidence="4">JCM 16540</strain>
    </source>
</reference>
<organism evidence="3 4">
    <name type="scientific">Microlunatus spumicola</name>
    <dbReference type="NCBI Taxonomy" id="81499"/>
    <lineage>
        <taxon>Bacteria</taxon>
        <taxon>Bacillati</taxon>
        <taxon>Actinomycetota</taxon>
        <taxon>Actinomycetes</taxon>
        <taxon>Propionibacteriales</taxon>
        <taxon>Propionibacteriaceae</taxon>
        <taxon>Microlunatus</taxon>
    </lineage>
</organism>
<keyword evidence="4" id="KW-1185">Reference proteome</keyword>
<dbReference type="Proteomes" id="UP001500767">
    <property type="component" value="Unassembled WGS sequence"/>
</dbReference>
<evidence type="ECO:0000313" key="4">
    <source>
        <dbReference type="Proteomes" id="UP001500767"/>
    </source>
</evidence>
<feature type="domain" description="DUF4082" evidence="2">
    <location>
        <begin position="65"/>
        <end position="202"/>
    </location>
</feature>
<dbReference type="InterPro" id="IPR011050">
    <property type="entry name" value="Pectin_lyase_fold/virulence"/>
</dbReference>
<accession>A0ABP6Y9Z9</accession>
<dbReference type="EMBL" id="BAAAYR010000007">
    <property type="protein sequence ID" value="GAA3579194.1"/>
    <property type="molecule type" value="Genomic_DNA"/>
</dbReference>